<evidence type="ECO:0000256" key="11">
    <source>
        <dbReference type="ARBA" id="ARBA00031871"/>
    </source>
</evidence>
<sequence>MSNINLDSKIEKANKVIYEAFRRYGNRLSFCYNGGKDSIVLLDLVLRCAQKMNVNIKPFYLEVDDEFDEIVDFISFSEKYYGINLIRLQADNLKDGLEKLVNQYQINSVFLGVRGDDIPNIKMKHFEPTTNGWPEAERVMPILEWTYSDIWDYIDRFNVPYCTLYNFGYTSIGPKSLTIPNPKLYDPEKNVYLHARYLTDPSYERLGRTNRNH</sequence>
<feature type="domain" description="Phosphoadenosine phosphosulphate reductase" evidence="13">
    <location>
        <begin position="97"/>
        <end position="178"/>
    </location>
</feature>
<comment type="pathway">
    <text evidence="1">Cofactor biosynthesis; FAD biosynthesis; FAD from FMN: step 1/1.</text>
</comment>
<keyword evidence="4" id="KW-0288">FMN</keyword>
<dbReference type="SUPFAM" id="SSF52402">
    <property type="entry name" value="Adenine nucleotide alpha hydrolases-like"/>
    <property type="match status" value="1"/>
</dbReference>
<dbReference type="Pfam" id="PF01507">
    <property type="entry name" value="PAPS_reduct"/>
    <property type="match status" value="2"/>
</dbReference>
<keyword evidence="7" id="KW-0547">Nucleotide-binding</keyword>
<organism evidence="14 15">
    <name type="scientific">Trichomonas vaginalis (strain ATCC PRA-98 / G3)</name>
    <dbReference type="NCBI Taxonomy" id="412133"/>
    <lineage>
        <taxon>Eukaryota</taxon>
        <taxon>Metamonada</taxon>
        <taxon>Parabasalia</taxon>
        <taxon>Trichomonadida</taxon>
        <taxon>Trichomonadidae</taxon>
        <taxon>Trichomonas</taxon>
    </lineage>
</organism>
<evidence type="ECO:0000256" key="12">
    <source>
        <dbReference type="ARBA" id="ARBA00049494"/>
    </source>
</evidence>
<evidence type="ECO:0000259" key="13">
    <source>
        <dbReference type="Pfam" id="PF01507"/>
    </source>
</evidence>
<reference evidence="14" key="1">
    <citation type="submission" date="2006-10" db="EMBL/GenBank/DDBJ databases">
        <authorList>
            <person name="Amadeo P."/>
            <person name="Zhao Q."/>
            <person name="Wortman J."/>
            <person name="Fraser-Liggett C."/>
            <person name="Carlton J."/>
        </authorList>
    </citation>
    <scope>NUCLEOTIDE SEQUENCE</scope>
    <source>
        <strain evidence="14">G3</strain>
    </source>
</reference>
<proteinExistence type="predicted"/>
<evidence type="ECO:0000256" key="5">
    <source>
        <dbReference type="ARBA" id="ARBA00022679"/>
    </source>
</evidence>
<dbReference type="GO" id="GO:0006747">
    <property type="term" value="P:FAD biosynthetic process"/>
    <property type="evidence" value="ECO:0000318"/>
    <property type="project" value="GO_Central"/>
</dbReference>
<reference evidence="14" key="2">
    <citation type="journal article" date="2007" name="Science">
        <title>Draft genome sequence of the sexually transmitted pathogen Trichomonas vaginalis.</title>
        <authorList>
            <person name="Carlton J.M."/>
            <person name="Hirt R.P."/>
            <person name="Silva J.C."/>
            <person name="Delcher A.L."/>
            <person name="Schatz M."/>
            <person name="Zhao Q."/>
            <person name="Wortman J.R."/>
            <person name="Bidwell S.L."/>
            <person name="Alsmark U.C.M."/>
            <person name="Besteiro S."/>
            <person name="Sicheritz-Ponten T."/>
            <person name="Noel C.J."/>
            <person name="Dacks J.B."/>
            <person name="Foster P.G."/>
            <person name="Simillion C."/>
            <person name="Van de Peer Y."/>
            <person name="Miranda-Saavedra D."/>
            <person name="Barton G.J."/>
            <person name="Westrop G.D."/>
            <person name="Mueller S."/>
            <person name="Dessi D."/>
            <person name="Fiori P.L."/>
            <person name="Ren Q."/>
            <person name="Paulsen I."/>
            <person name="Zhang H."/>
            <person name="Bastida-Corcuera F.D."/>
            <person name="Simoes-Barbosa A."/>
            <person name="Brown M.T."/>
            <person name="Hayes R.D."/>
            <person name="Mukherjee M."/>
            <person name="Okumura C.Y."/>
            <person name="Schneider R."/>
            <person name="Smith A.J."/>
            <person name="Vanacova S."/>
            <person name="Villalvazo M."/>
            <person name="Haas B.J."/>
            <person name="Pertea M."/>
            <person name="Feldblyum T.V."/>
            <person name="Utterback T.R."/>
            <person name="Shu C.L."/>
            <person name="Osoegawa K."/>
            <person name="de Jong P.J."/>
            <person name="Hrdy I."/>
            <person name="Horvathova L."/>
            <person name="Zubacova Z."/>
            <person name="Dolezal P."/>
            <person name="Malik S.B."/>
            <person name="Logsdon J.M. Jr."/>
            <person name="Henze K."/>
            <person name="Gupta A."/>
            <person name="Wang C.C."/>
            <person name="Dunne R.L."/>
            <person name="Upcroft J.A."/>
            <person name="Upcroft P."/>
            <person name="White O."/>
            <person name="Salzberg S.L."/>
            <person name="Tang P."/>
            <person name="Chiu C.-H."/>
            <person name="Lee Y.-S."/>
            <person name="Embley T.M."/>
            <person name="Coombs G.H."/>
            <person name="Mottram J.C."/>
            <person name="Tachezy J."/>
            <person name="Fraser-Liggett C.M."/>
            <person name="Johnson P.J."/>
        </authorList>
    </citation>
    <scope>NUCLEOTIDE SEQUENCE [LARGE SCALE GENOMIC DNA]</scope>
    <source>
        <strain evidence="14">G3</strain>
    </source>
</reference>
<dbReference type="FunCoup" id="A2DZ94">
    <property type="interactions" value="112"/>
</dbReference>
<evidence type="ECO:0000256" key="1">
    <source>
        <dbReference type="ARBA" id="ARBA00004726"/>
    </source>
</evidence>
<evidence type="ECO:0000313" key="15">
    <source>
        <dbReference type="Proteomes" id="UP000001542"/>
    </source>
</evidence>
<keyword evidence="3" id="KW-0285">Flavoprotein</keyword>
<dbReference type="VEuPathDB" id="TrichDB:TVAGG3_1016210"/>
<dbReference type="GO" id="GO:0005524">
    <property type="term" value="F:ATP binding"/>
    <property type="evidence" value="ECO:0007669"/>
    <property type="project" value="UniProtKB-KW"/>
</dbReference>
<keyword evidence="6" id="KW-0548">Nucleotidyltransferase</keyword>
<keyword evidence="8" id="KW-0274">FAD</keyword>
<dbReference type="eggNOG" id="KOG2644">
    <property type="taxonomic scope" value="Eukaryota"/>
</dbReference>
<evidence type="ECO:0000256" key="7">
    <source>
        <dbReference type="ARBA" id="ARBA00022741"/>
    </source>
</evidence>
<dbReference type="EC" id="2.7.7.2" evidence="2"/>
<dbReference type="GO" id="GO:0003919">
    <property type="term" value="F:FMN adenylyltransferase activity"/>
    <property type="evidence" value="ECO:0000318"/>
    <property type="project" value="GO_Central"/>
</dbReference>
<dbReference type="VEuPathDB" id="TrichDB:TVAG_486660"/>
<dbReference type="RefSeq" id="XP_001326446.1">
    <property type="nucleotide sequence ID" value="XM_001326411.1"/>
</dbReference>
<dbReference type="InParanoid" id="A2DZ94"/>
<dbReference type="AlphaFoldDB" id="A2DZ94"/>
<evidence type="ECO:0000256" key="4">
    <source>
        <dbReference type="ARBA" id="ARBA00022643"/>
    </source>
</evidence>
<name>A2DZ94_TRIV3</name>
<comment type="catalytic activity">
    <reaction evidence="12">
        <text>FMN + ATP + H(+) = FAD + diphosphate</text>
        <dbReference type="Rhea" id="RHEA:17237"/>
        <dbReference type="ChEBI" id="CHEBI:15378"/>
        <dbReference type="ChEBI" id="CHEBI:30616"/>
        <dbReference type="ChEBI" id="CHEBI:33019"/>
        <dbReference type="ChEBI" id="CHEBI:57692"/>
        <dbReference type="ChEBI" id="CHEBI:58210"/>
        <dbReference type="EC" id="2.7.7.2"/>
    </reaction>
</comment>
<dbReference type="STRING" id="5722.A2DZ94"/>
<dbReference type="InterPro" id="IPR014729">
    <property type="entry name" value="Rossmann-like_a/b/a_fold"/>
</dbReference>
<dbReference type="InterPro" id="IPR002500">
    <property type="entry name" value="PAPS_reduct_dom"/>
</dbReference>
<evidence type="ECO:0000313" key="14">
    <source>
        <dbReference type="EMBL" id="EAY14223.1"/>
    </source>
</evidence>
<evidence type="ECO:0000256" key="8">
    <source>
        <dbReference type="ARBA" id="ARBA00022827"/>
    </source>
</evidence>
<accession>A2DZ94</accession>
<dbReference type="CDD" id="cd23948">
    <property type="entry name" value="FAD_synthase"/>
    <property type="match status" value="1"/>
</dbReference>
<dbReference type="Gene3D" id="3.40.50.620">
    <property type="entry name" value="HUPs"/>
    <property type="match status" value="1"/>
</dbReference>
<dbReference type="EMBL" id="DS113273">
    <property type="protein sequence ID" value="EAY14223.1"/>
    <property type="molecule type" value="Genomic_DNA"/>
</dbReference>
<protein>
    <recommendedName>
        <fullName evidence="2">FAD synthase</fullName>
        <ecNumber evidence="2">2.7.7.2</ecNumber>
    </recommendedName>
    <alternativeName>
        <fullName evidence="10">FAD pyrophosphorylase</fullName>
    </alternativeName>
    <alternativeName>
        <fullName evidence="11">FMN adenylyltransferase</fullName>
    </alternativeName>
</protein>
<dbReference type="KEGG" id="tva:4772207"/>
<dbReference type="FunFam" id="3.40.50.620:FF:000432">
    <property type="entry name" value="Phosphoadenosine phosphosulfate reductase family protein"/>
    <property type="match status" value="1"/>
</dbReference>
<feature type="domain" description="Phosphoadenosine phosphosulphate reductase" evidence="13">
    <location>
        <begin position="29"/>
        <end position="90"/>
    </location>
</feature>
<dbReference type="OMA" id="EEFVQWS"/>
<keyword evidence="9" id="KW-0067">ATP-binding</keyword>
<evidence type="ECO:0000256" key="2">
    <source>
        <dbReference type="ARBA" id="ARBA00012393"/>
    </source>
</evidence>
<dbReference type="PANTHER" id="PTHR23293">
    <property type="entry name" value="FAD SYNTHETASE-RELATED FMN ADENYLYLTRANSFERASE"/>
    <property type="match status" value="1"/>
</dbReference>
<dbReference type="OrthoDB" id="270728at2759"/>
<gene>
    <name evidence="14" type="ORF">TVAG_486660</name>
</gene>
<evidence type="ECO:0000256" key="6">
    <source>
        <dbReference type="ARBA" id="ARBA00022695"/>
    </source>
</evidence>
<dbReference type="PANTHER" id="PTHR23293:SF9">
    <property type="entry name" value="FAD SYNTHASE"/>
    <property type="match status" value="1"/>
</dbReference>
<evidence type="ECO:0000256" key="9">
    <source>
        <dbReference type="ARBA" id="ARBA00022840"/>
    </source>
</evidence>
<keyword evidence="5" id="KW-0808">Transferase</keyword>
<keyword evidence="15" id="KW-1185">Reference proteome</keyword>
<dbReference type="SMR" id="A2DZ94"/>
<evidence type="ECO:0000256" key="10">
    <source>
        <dbReference type="ARBA" id="ARBA00031145"/>
    </source>
</evidence>
<evidence type="ECO:0000256" key="3">
    <source>
        <dbReference type="ARBA" id="ARBA00022630"/>
    </source>
</evidence>
<dbReference type="Proteomes" id="UP000001542">
    <property type="component" value="Unassembled WGS sequence"/>
</dbReference>